<evidence type="ECO:0000313" key="3">
    <source>
        <dbReference type="Ensembl" id="ENSOKIP00005078823.1"/>
    </source>
</evidence>
<protein>
    <recommendedName>
        <fullName evidence="2">Schlafen AlbA-2 domain-containing protein</fullName>
    </recommendedName>
</protein>
<dbReference type="InterPro" id="IPR038461">
    <property type="entry name" value="Schlafen_AlbA_2_dom_sf"/>
</dbReference>
<dbReference type="PANTHER" id="PTHR12155">
    <property type="entry name" value="SCHLAFEN"/>
    <property type="match status" value="1"/>
</dbReference>
<dbReference type="Ensembl" id="ENSOKIT00005083999.1">
    <property type="protein sequence ID" value="ENSOKIP00005078823.1"/>
    <property type="gene ID" value="ENSOKIG00005034046.1"/>
</dbReference>
<dbReference type="InterPro" id="IPR007421">
    <property type="entry name" value="Schlafen_AlbA_2_dom"/>
</dbReference>
<evidence type="ECO:0000259" key="2">
    <source>
        <dbReference type="Pfam" id="PF04326"/>
    </source>
</evidence>
<dbReference type="AlphaFoldDB" id="A0A8C7IVQ9"/>
<accession>A0A8C7IVQ9</accession>
<feature type="region of interest" description="Disordered" evidence="1">
    <location>
        <begin position="1"/>
        <end position="84"/>
    </location>
</feature>
<proteinExistence type="predicted"/>
<dbReference type="PANTHER" id="PTHR12155:SF48">
    <property type="entry name" value="RRM DOMAIN-CONTAINING PROTEIN"/>
    <property type="match status" value="1"/>
</dbReference>
<evidence type="ECO:0000313" key="4">
    <source>
        <dbReference type="Proteomes" id="UP000694557"/>
    </source>
</evidence>
<name>A0A8C7IVQ9_ONCKI</name>
<dbReference type="Proteomes" id="UP000694557">
    <property type="component" value="Unassembled WGS sequence"/>
</dbReference>
<feature type="compositionally biased region" description="Polar residues" evidence="1">
    <location>
        <begin position="18"/>
        <end position="31"/>
    </location>
</feature>
<dbReference type="InterPro" id="IPR029684">
    <property type="entry name" value="Schlafen"/>
</dbReference>
<feature type="domain" description="Schlafen AlbA-2" evidence="2">
    <location>
        <begin position="135"/>
        <end position="266"/>
    </location>
</feature>
<organism evidence="3 4">
    <name type="scientific">Oncorhynchus kisutch</name>
    <name type="common">Coho salmon</name>
    <name type="synonym">Salmo kisutch</name>
    <dbReference type="NCBI Taxonomy" id="8019"/>
    <lineage>
        <taxon>Eukaryota</taxon>
        <taxon>Metazoa</taxon>
        <taxon>Chordata</taxon>
        <taxon>Craniata</taxon>
        <taxon>Vertebrata</taxon>
        <taxon>Euteleostomi</taxon>
        <taxon>Actinopterygii</taxon>
        <taxon>Neopterygii</taxon>
        <taxon>Teleostei</taxon>
        <taxon>Protacanthopterygii</taxon>
        <taxon>Salmoniformes</taxon>
        <taxon>Salmonidae</taxon>
        <taxon>Salmoninae</taxon>
        <taxon>Oncorhynchus</taxon>
    </lineage>
</organism>
<reference evidence="3" key="1">
    <citation type="submission" date="2025-08" db="UniProtKB">
        <authorList>
            <consortium name="Ensembl"/>
        </authorList>
    </citation>
    <scope>IDENTIFICATION</scope>
</reference>
<keyword evidence="4" id="KW-1185">Reference proteome</keyword>
<sequence length="285" mass="31257">MDCDEITGGVWDRVSTPVMANQQPSKPKVTNQTTSQATTTASVPGSSAQLGRHCARVGDEGWEDEEEEADQEADQVDSTSTCSQTPTYGTTYDPCVTPLEVNPLSLLGTQSESAISRHEITKGERLFYGAHMGSETRNVEFKRGGGEYLRSSFRAHLRRYACAFLNSGGGSLLAGVDDDGVVRGLRCDHRQEDQARLLVDSILKGFHPTLLPHSYTLTFLPVVRPGPESQNLKVLRITLRPPPALTQQGLYQTDQGEVFLRRDGSVEGPLSASAIQEWARQVCRY</sequence>
<reference evidence="3" key="2">
    <citation type="submission" date="2025-09" db="UniProtKB">
        <authorList>
            <consortium name="Ensembl"/>
        </authorList>
    </citation>
    <scope>IDENTIFICATION</scope>
</reference>
<dbReference type="Pfam" id="PF04326">
    <property type="entry name" value="SLFN_AlbA_2"/>
    <property type="match status" value="1"/>
</dbReference>
<dbReference type="GeneTree" id="ENSGT00410000025651"/>
<feature type="compositionally biased region" description="Acidic residues" evidence="1">
    <location>
        <begin position="60"/>
        <end position="75"/>
    </location>
</feature>
<feature type="compositionally biased region" description="Low complexity" evidence="1">
    <location>
        <begin position="32"/>
        <end position="42"/>
    </location>
</feature>
<dbReference type="Gene3D" id="3.30.950.30">
    <property type="entry name" value="Schlafen, AAA domain"/>
    <property type="match status" value="1"/>
</dbReference>
<evidence type="ECO:0000256" key="1">
    <source>
        <dbReference type="SAM" id="MobiDB-lite"/>
    </source>
</evidence>